<gene>
    <name evidence="1" type="ORF">KFK14_12930</name>
</gene>
<sequence length="101" mass="10659">MNEFKSGVVTGTGAAINIELGWIPDYVKVVNITDADQIDEWFNGMAAGTSIQTNAAVATRATNGISAYAGTLGDKKKGFTIGSGISESAKELRWFAIRGED</sequence>
<accession>A0A975K345</accession>
<name>A0A975K345_9SPHN</name>
<organism evidence="1 2">
    <name type="scientific">Sphingobium phenoxybenzoativorans</name>
    <dbReference type="NCBI Taxonomy" id="1592790"/>
    <lineage>
        <taxon>Bacteria</taxon>
        <taxon>Pseudomonadati</taxon>
        <taxon>Pseudomonadota</taxon>
        <taxon>Alphaproteobacteria</taxon>
        <taxon>Sphingomonadales</taxon>
        <taxon>Sphingomonadaceae</taxon>
        <taxon>Sphingobium</taxon>
    </lineage>
</organism>
<dbReference type="KEGG" id="spph:KFK14_12930"/>
<dbReference type="RefSeq" id="WP_212607946.1">
    <property type="nucleotide sequence ID" value="NZ_CP073910.1"/>
</dbReference>
<protein>
    <submittedName>
        <fullName evidence="1">Uncharacterized protein</fullName>
    </submittedName>
</protein>
<dbReference type="Proteomes" id="UP000681425">
    <property type="component" value="Chromosome"/>
</dbReference>
<dbReference type="AlphaFoldDB" id="A0A975K345"/>
<evidence type="ECO:0000313" key="2">
    <source>
        <dbReference type="Proteomes" id="UP000681425"/>
    </source>
</evidence>
<dbReference type="EMBL" id="CP073910">
    <property type="protein sequence ID" value="QUT04051.1"/>
    <property type="molecule type" value="Genomic_DNA"/>
</dbReference>
<keyword evidence="2" id="KW-1185">Reference proteome</keyword>
<reference evidence="1" key="1">
    <citation type="submission" date="2021-04" db="EMBL/GenBank/DDBJ databases">
        <title>Isolation of p-tert-butylphenol degrading bacteria Sphingobium phenoxybenzoativorans Tas13 from active sludge.</title>
        <authorList>
            <person name="Li Y."/>
        </authorList>
    </citation>
    <scope>NUCLEOTIDE SEQUENCE</scope>
    <source>
        <strain evidence="1">Tas13</strain>
    </source>
</reference>
<proteinExistence type="predicted"/>
<evidence type="ECO:0000313" key="1">
    <source>
        <dbReference type="EMBL" id="QUT04051.1"/>
    </source>
</evidence>